<comment type="similarity">
    <text evidence="1">Belongs to the short-chain dehydrogenases/reductases (SDR) family.</text>
</comment>
<dbReference type="EMBL" id="CP103416">
    <property type="protein sequence ID" value="UVW34865.1"/>
    <property type="molecule type" value="Genomic_DNA"/>
</dbReference>
<evidence type="ECO:0000313" key="3">
    <source>
        <dbReference type="EMBL" id="UVW34865.1"/>
    </source>
</evidence>
<keyword evidence="2" id="KW-0560">Oxidoreductase</keyword>
<gene>
    <name evidence="3" type="ORF">NYF23_12745</name>
</gene>
<proteinExistence type="inferred from homology"/>
<keyword evidence="4" id="KW-1185">Reference proteome</keyword>
<dbReference type="Gene3D" id="3.40.50.720">
    <property type="entry name" value="NAD(P)-binding Rossmann-like Domain"/>
    <property type="match status" value="1"/>
</dbReference>
<dbReference type="PRINTS" id="PR00081">
    <property type="entry name" value="GDHRDH"/>
</dbReference>
<dbReference type="InterPro" id="IPR036291">
    <property type="entry name" value="NAD(P)-bd_dom_sf"/>
</dbReference>
<dbReference type="InterPro" id="IPR002347">
    <property type="entry name" value="SDR_fam"/>
</dbReference>
<reference evidence="3" key="1">
    <citation type="submission" date="2022-08" db="EMBL/GenBank/DDBJ databases">
        <title>Catabolic pathway analysis in culturable SAR92 clade bacteria reveals their overlooked roles in DMSP degradation in coastal seas.</title>
        <authorList>
            <person name="He X."/>
            <person name="Zhang X."/>
            <person name="Zhang Y."/>
        </authorList>
    </citation>
    <scope>NUCLEOTIDE SEQUENCE</scope>
    <source>
        <strain evidence="3">H455</strain>
    </source>
</reference>
<accession>A0ABY5TM95</accession>
<dbReference type="Pfam" id="PF00106">
    <property type="entry name" value="adh_short"/>
    <property type="match status" value="1"/>
</dbReference>
<evidence type="ECO:0000256" key="2">
    <source>
        <dbReference type="ARBA" id="ARBA00023002"/>
    </source>
</evidence>
<protein>
    <submittedName>
        <fullName evidence="3">SDR family NAD(P)-dependent oxidoreductase</fullName>
    </submittedName>
</protein>
<evidence type="ECO:0000313" key="4">
    <source>
        <dbReference type="Proteomes" id="UP001059934"/>
    </source>
</evidence>
<organism evidence="3 4">
    <name type="scientific">SAR92 clade bacterium H455</name>
    <dbReference type="NCBI Taxonomy" id="2974818"/>
    <lineage>
        <taxon>Bacteria</taxon>
        <taxon>Pseudomonadati</taxon>
        <taxon>Pseudomonadota</taxon>
        <taxon>Gammaproteobacteria</taxon>
        <taxon>Cellvibrionales</taxon>
        <taxon>Porticoccaceae</taxon>
        <taxon>SAR92 clade</taxon>
    </lineage>
</organism>
<dbReference type="SUPFAM" id="SSF51735">
    <property type="entry name" value="NAD(P)-binding Rossmann-fold domains"/>
    <property type="match status" value="1"/>
</dbReference>
<name>A0ABY5TM95_9GAMM</name>
<dbReference type="Proteomes" id="UP001059934">
    <property type="component" value="Chromosome"/>
</dbReference>
<evidence type="ECO:0000256" key="1">
    <source>
        <dbReference type="ARBA" id="ARBA00006484"/>
    </source>
</evidence>
<sequence>MKQAVIVGASSGLGWELAIQLADKGYQLGVMGRREALLNELVEKLPGSHFVQTTDVTNAEQSQTELEGLIARMGDVELIVLSSGVGLFEHKLEWAAEREMIDVNVRGFAALTIVAMEHFTQRGAGHLAGISSMAAHIFGAKTVTYHATKAFVSNYLAGMRQRAIRSGLPIIVTTIEPGFVKTPMVHGNPLWMAPVEKGVAQMVTGLLKKKNHIFITKRWRYIAFVADLMPHWLLRKFL</sequence>
<dbReference type="PANTHER" id="PTHR44196">
    <property type="entry name" value="DEHYDROGENASE/REDUCTASE SDR FAMILY MEMBER 7B"/>
    <property type="match status" value="1"/>
</dbReference>
<dbReference type="PANTHER" id="PTHR44196:SF3">
    <property type="entry name" value="SHORT CHAIN DEHYDROGENASE FAMILY PROTEIN"/>
    <property type="match status" value="1"/>
</dbReference>